<proteinExistence type="predicted"/>
<evidence type="ECO:0000259" key="4">
    <source>
        <dbReference type="PROSITE" id="PS01124"/>
    </source>
</evidence>
<dbReference type="AlphaFoldDB" id="A0A3D8Y7A7"/>
<dbReference type="InterPro" id="IPR009057">
    <property type="entry name" value="Homeodomain-like_sf"/>
</dbReference>
<dbReference type="InterPro" id="IPR018060">
    <property type="entry name" value="HTH_AraC"/>
</dbReference>
<sequence>MDYMSDAIPIHSLPKSPGKIPDLKIYRFKNSTVQNQEIPVSLPITPLPTDAPHRHTYYEMLFIEKGQGFHEIDFYSYPVQGAGLHFLTPGQVHLLHFSTPCQGFIVAFSEDFYSFYNPTAASLAQFPFFQPGRRQPIVALSDTECHYFHNLLENMVSDHLHDETDQAIIGRYLGLLLQKCGVLAKKEAKLLDSSSRSVPELVGRFQELVEKNFLEKHEVQQYATTLSVSPDYLSKIVKKCLGTSSQEYILDKLLLEAKRLLVFTNLSSKEIAYHIHIDDPSYFGRIFKRKTGLTPNEYRERVRKSAI</sequence>
<dbReference type="InterPro" id="IPR003313">
    <property type="entry name" value="AraC-bd"/>
</dbReference>
<dbReference type="GO" id="GO:0043565">
    <property type="term" value="F:sequence-specific DNA binding"/>
    <property type="evidence" value="ECO:0007669"/>
    <property type="project" value="InterPro"/>
</dbReference>
<evidence type="ECO:0000256" key="3">
    <source>
        <dbReference type="ARBA" id="ARBA00023163"/>
    </source>
</evidence>
<dbReference type="SUPFAM" id="SSF46689">
    <property type="entry name" value="Homeodomain-like"/>
    <property type="match status" value="1"/>
</dbReference>
<accession>A0A3D8Y7A7</accession>
<dbReference type="GO" id="GO:0003700">
    <property type="term" value="F:DNA-binding transcription factor activity"/>
    <property type="evidence" value="ECO:0007669"/>
    <property type="project" value="InterPro"/>
</dbReference>
<evidence type="ECO:0000313" key="5">
    <source>
        <dbReference type="EMBL" id="REA58882.1"/>
    </source>
</evidence>
<evidence type="ECO:0000256" key="2">
    <source>
        <dbReference type="ARBA" id="ARBA00023125"/>
    </source>
</evidence>
<protein>
    <submittedName>
        <fullName evidence="5">AraC family transcriptional regulator</fullName>
    </submittedName>
</protein>
<dbReference type="Gene3D" id="1.10.10.60">
    <property type="entry name" value="Homeodomain-like"/>
    <property type="match status" value="2"/>
</dbReference>
<dbReference type="SMART" id="SM00342">
    <property type="entry name" value="HTH_ARAC"/>
    <property type="match status" value="1"/>
</dbReference>
<dbReference type="SUPFAM" id="SSF51215">
    <property type="entry name" value="Regulatory protein AraC"/>
    <property type="match status" value="1"/>
</dbReference>
<evidence type="ECO:0000256" key="1">
    <source>
        <dbReference type="ARBA" id="ARBA00023015"/>
    </source>
</evidence>
<dbReference type="Proteomes" id="UP000256373">
    <property type="component" value="Unassembled WGS sequence"/>
</dbReference>
<evidence type="ECO:0000313" key="6">
    <source>
        <dbReference type="Proteomes" id="UP000256373"/>
    </source>
</evidence>
<dbReference type="PANTHER" id="PTHR43280">
    <property type="entry name" value="ARAC-FAMILY TRANSCRIPTIONAL REGULATOR"/>
    <property type="match status" value="1"/>
</dbReference>
<feature type="domain" description="HTH araC/xylS-type" evidence="4">
    <location>
        <begin position="203"/>
        <end position="301"/>
    </location>
</feature>
<dbReference type="Pfam" id="PF12833">
    <property type="entry name" value="HTH_18"/>
    <property type="match status" value="1"/>
</dbReference>
<gene>
    <name evidence="5" type="ORF">DSL64_19630</name>
</gene>
<dbReference type="PROSITE" id="PS01124">
    <property type="entry name" value="HTH_ARAC_FAMILY_2"/>
    <property type="match status" value="1"/>
</dbReference>
<keyword evidence="1" id="KW-0805">Transcription regulation</keyword>
<reference evidence="5 6" key="1">
    <citation type="submission" date="2018-07" db="EMBL/GenBank/DDBJ databases">
        <title>Dyadobacter roseus sp. nov., isolated from rose rhizosphere soil.</title>
        <authorList>
            <person name="Chen L."/>
        </authorList>
    </citation>
    <scope>NUCLEOTIDE SEQUENCE [LARGE SCALE GENOMIC DNA]</scope>
    <source>
        <strain evidence="5 6">RS19</strain>
    </source>
</reference>
<keyword evidence="3" id="KW-0804">Transcription</keyword>
<dbReference type="Pfam" id="PF02311">
    <property type="entry name" value="AraC_binding"/>
    <property type="match status" value="1"/>
</dbReference>
<keyword evidence="6" id="KW-1185">Reference proteome</keyword>
<keyword evidence="2" id="KW-0238">DNA-binding</keyword>
<dbReference type="PANTHER" id="PTHR43280:SF32">
    <property type="entry name" value="TRANSCRIPTIONAL REGULATORY PROTEIN"/>
    <property type="match status" value="1"/>
</dbReference>
<organism evidence="5 6">
    <name type="scientific">Dyadobacter luteus</name>
    <dbReference type="NCBI Taxonomy" id="2259619"/>
    <lineage>
        <taxon>Bacteria</taxon>
        <taxon>Pseudomonadati</taxon>
        <taxon>Bacteroidota</taxon>
        <taxon>Cytophagia</taxon>
        <taxon>Cytophagales</taxon>
        <taxon>Spirosomataceae</taxon>
        <taxon>Dyadobacter</taxon>
    </lineage>
</organism>
<comment type="caution">
    <text evidence="5">The sequence shown here is derived from an EMBL/GenBank/DDBJ whole genome shotgun (WGS) entry which is preliminary data.</text>
</comment>
<dbReference type="InterPro" id="IPR037923">
    <property type="entry name" value="HTH-like"/>
</dbReference>
<dbReference type="EMBL" id="QNUL01000018">
    <property type="protein sequence ID" value="REA58882.1"/>
    <property type="molecule type" value="Genomic_DNA"/>
</dbReference>
<name>A0A3D8Y7A7_9BACT</name>
<dbReference type="OrthoDB" id="9793451at2"/>